<dbReference type="GO" id="GO:0009103">
    <property type="term" value="P:lipopolysaccharide biosynthetic process"/>
    <property type="evidence" value="ECO:0007669"/>
    <property type="project" value="TreeGrafter"/>
</dbReference>
<dbReference type="CDD" id="cd03809">
    <property type="entry name" value="GT4_MtfB-like"/>
    <property type="match status" value="1"/>
</dbReference>
<dbReference type="InterPro" id="IPR001296">
    <property type="entry name" value="Glyco_trans_1"/>
</dbReference>
<reference evidence="5" key="1">
    <citation type="submission" date="2014-12" db="EMBL/GenBank/DDBJ databases">
        <title>Genome sequence of Clostridium beijerinckii strain 59B.</title>
        <authorList>
            <person name="Little G.T."/>
            <person name="Minton N.P."/>
        </authorList>
    </citation>
    <scope>NUCLEOTIDE SEQUENCE [LARGE SCALE GENOMIC DNA]</scope>
    <source>
        <strain evidence="5">59B</strain>
    </source>
</reference>
<dbReference type="SUPFAM" id="SSF53756">
    <property type="entry name" value="UDP-Glycosyltransferase/glycogen phosphorylase"/>
    <property type="match status" value="1"/>
</dbReference>
<dbReference type="PANTHER" id="PTHR46401:SF2">
    <property type="entry name" value="GLYCOSYLTRANSFERASE WBBK-RELATED"/>
    <property type="match status" value="1"/>
</dbReference>
<dbReference type="FunFam" id="3.40.50.2000:FF:000119">
    <property type="entry name" value="Glycosyl transferase group 1"/>
    <property type="match status" value="1"/>
</dbReference>
<evidence type="ECO:0000259" key="2">
    <source>
        <dbReference type="Pfam" id="PF00534"/>
    </source>
</evidence>
<dbReference type="Gene3D" id="3.40.50.2000">
    <property type="entry name" value="Glycogen Phosphorylase B"/>
    <property type="match status" value="2"/>
</dbReference>
<evidence type="ECO:0000259" key="3">
    <source>
        <dbReference type="Pfam" id="PF13439"/>
    </source>
</evidence>
<dbReference type="EMBL" id="CP010086">
    <property type="protein sequence ID" value="AJG97084.1"/>
    <property type="molecule type" value="Genomic_DNA"/>
</dbReference>
<name>A0A0B5Q4G6_CLOBE</name>
<dbReference type="InterPro" id="IPR028098">
    <property type="entry name" value="Glyco_trans_4-like_N"/>
</dbReference>
<organism evidence="4 5">
    <name type="scientific">Clostridium beijerinckii</name>
    <name type="common">Clostridium MP</name>
    <dbReference type="NCBI Taxonomy" id="1520"/>
    <lineage>
        <taxon>Bacteria</taxon>
        <taxon>Bacillati</taxon>
        <taxon>Bacillota</taxon>
        <taxon>Clostridia</taxon>
        <taxon>Eubacteriales</taxon>
        <taxon>Clostridiaceae</taxon>
        <taxon>Clostridium</taxon>
    </lineage>
</organism>
<gene>
    <name evidence="4" type="ORF">LF65_00440</name>
</gene>
<dbReference type="Pfam" id="PF00534">
    <property type="entry name" value="Glycos_transf_1"/>
    <property type="match status" value="1"/>
</dbReference>
<protein>
    <submittedName>
        <fullName evidence="4">Glycosyl transferase</fullName>
    </submittedName>
</protein>
<dbReference type="OrthoDB" id="9797829at2"/>
<dbReference type="GO" id="GO:0016757">
    <property type="term" value="F:glycosyltransferase activity"/>
    <property type="evidence" value="ECO:0007669"/>
    <property type="project" value="InterPro"/>
</dbReference>
<keyword evidence="1 4" id="KW-0808">Transferase</keyword>
<feature type="domain" description="Glycosyl transferase family 1" evidence="2">
    <location>
        <begin position="187"/>
        <end position="348"/>
    </location>
</feature>
<evidence type="ECO:0000313" key="4">
    <source>
        <dbReference type="EMBL" id="AJG97084.1"/>
    </source>
</evidence>
<evidence type="ECO:0000256" key="1">
    <source>
        <dbReference type="ARBA" id="ARBA00022679"/>
    </source>
</evidence>
<dbReference type="AlphaFoldDB" id="A0A0B5Q4G6"/>
<feature type="domain" description="Glycosyltransferase subfamily 4-like N-terminal" evidence="3">
    <location>
        <begin position="17"/>
        <end position="171"/>
    </location>
</feature>
<dbReference type="Proteomes" id="UP000031866">
    <property type="component" value="Chromosome"/>
</dbReference>
<dbReference type="KEGG" id="cbei:LF65_00440"/>
<evidence type="ECO:0000313" key="5">
    <source>
        <dbReference type="Proteomes" id="UP000031866"/>
    </source>
</evidence>
<proteinExistence type="predicted"/>
<dbReference type="STRING" id="1520.LF65_00440"/>
<dbReference type="PANTHER" id="PTHR46401">
    <property type="entry name" value="GLYCOSYLTRANSFERASE WBBK-RELATED"/>
    <property type="match status" value="1"/>
</dbReference>
<accession>A0A0B5Q4G6</accession>
<sequence>MKIAIDARSSTLHQGTGIGTYTSNLISEILSLDSNDEFTLFCSGKFNKEFNKENVNIIYSSGRHGGFYEKYYIPNALNKVHADLYHIPQNGIGLDFDTKIPTIVTIHDLIPYIMPETVGKGYLERFLNNMPNIISNSRGILTVSEYSKRDILKFFSFYPEEKIFVTPLAVNNNFKPLDKNQCKLYVKNTFKVDDPYILYIGGFSLRKNALGLIKSFCKVYKDLNKPYKLLLGGPLKDEGEKLLSFVQENNLQDKVVFCGYIEDDILPVLYSGCDAFVYPSFYEGFGLPPLEAMSCKAPVITSSITSIPEVTGDSAILINPYNIDELDNALVNLLNNETLKAELSEKGYLRSLNFTWNKTAKNTLNAYRSLIS</sequence>
<dbReference type="Pfam" id="PF13439">
    <property type="entry name" value="Glyco_transf_4"/>
    <property type="match status" value="1"/>
</dbReference>
<dbReference type="RefSeq" id="WP_041893773.1">
    <property type="nucleotide sequence ID" value="NZ_CP010086.2"/>
</dbReference>